<organism evidence="1 2">
    <name type="scientific">Stackebrandtia albiflava</name>
    <dbReference type="NCBI Taxonomy" id="406432"/>
    <lineage>
        <taxon>Bacteria</taxon>
        <taxon>Bacillati</taxon>
        <taxon>Actinomycetota</taxon>
        <taxon>Actinomycetes</taxon>
        <taxon>Glycomycetales</taxon>
        <taxon>Glycomycetaceae</taxon>
        <taxon>Stackebrandtia</taxon>
    </lineage>
</organism>
<dbReference type="RefSeq" id="WP_147134564.1">
    <property type="nucleotide sequence ID" value="NZ_BAABIJ010000001.1"/>
</dbReference>
<dbReference type="PANTHER" id="PTHR38567">
    <property type="entry name" value="DUF4291 DOMAIN-CONTAINING PROTEIN"/>
    <property type="match status" value="1"/>
</dbReference>
<dbReference type="Pfam" id="PF14124">
    <property type="entry name" value="DUF4291"/>
    <property type="match status" value="1"/>
</dbReference>
<dbReference type="InterPro" id="IPR025633">
    <property type="entry name" value="DUF4291"/>
</dbReference>
<gene>
    <name evidence="1" type="ORF">LX16_1315</name>
</gene>
<dbReference type="AlphaFoldDB" id="A0A562VCJ6"/>
<dbReference type="EMBL" id="VLLL01000005">
    <property type="protein sequence ID" value="TWJ15604.1"/>
    <property type="molecule type" value="Genomic_DNA"/>
</dbReference>
<dbReference type="Proteomes" id="UP000321617">
    <property type="component" value="Unassembled WGS sequence"/>
</dbReference>
<accession>A0A562VCJ6</accession>
<dbReference type="PANTHER" id="PTHR38567:SF1">
    <property type="entry name" value="DUF4291 DOMAIN-CONTAINING PROTEIN"/>
    <property type="match status" value="1"/>
</dbReference>
<evidence type="ECO:0000313" key="2">
    <source>
        <dbReference type="Proteomes" id="UP000321617"/>
    </source>
</evidence>
<sequence>MTFRRRIRAVFDTETVRVYQAYAPEIARPATAAGRFVPPFSRTRMTWIKPSFLWMAYRCGWATKPGQERVLAVDVSRGGFEWALRHSALSHFDRAGYPDAPSWRAAVKANPVRVQWDPERDVRLRPLPHRAIQIGIGGAAVARYVDEWTVRITDVTDLMTEVGRLASIGAVDEAVRLAPAERPYPLPEDMPAHVLPAG</sequence>
<proteinExistence type="predicted"/>
<dbReference type="OrthoDB" id="65842at2"/>
<evidence type="ECO:0000313" key="1">
    <source>
        <dbReference type="EMBL" id="TWJ15604.1"/>
    </source>
</evidence>
<reference evidence="1 2" key="1">
    <citation type="journal article" date="2013" name="Stand. Genomic Sci.">
        <title>Genomic Encyclopedia of Type Strains, Phase I: The one thousand microbial genomes (KMG-I) project.</title>
        <authorList>
            <person name="Kyrpides N.C."/>
            <person name="Woyke T."/>
            <person name="Eisen J.A."/>
            <person name="Garrity G."/>
            <person name="Lilburn T.G."/>
            <person name="Beck B.J."/>
            <person name="Whitman W.B."/>
            <person name="Hugenholtz P."/>
            <person name="Klenk H.P."/>
        </authorList>
    </citation>
    <scope>NUCLEOTIDE SEQUENCE [LARGE SCALE GENOMIC DNA]</scope>
    <source>
        <strain evidence="1 2">DSM 45044</strain>
    </source>
</reference>
<protein>
    <submittedName>
        <fullName evidence="1">Uncharacterized protein DUF4291</fullName>
    </submittedName>
</protein>
<comment type="caution">
    <text evidence="1">The sequence shown here is derived from an EMBL/GenBank/DDBJ whole genome shotgun (WGS) entry which is preliminary data.</text>
</comment>
<name>A0A562VCJ6_9ACTN</name>
<keyword evidence="2" id="KW-1185">Reference proteome</keyword>